<gene>
    <name evidence="1" type="ORF">DPM19_11180</name>
</gene>
<accession>A0A365H849</accession>
<protein>
    <submittedName>
        <fullName evidence="1">Type II toxin-antitoxin system VapB family antitoxin</fullName>
    </submittedName>
</protein>
<name>A0A365H849_9ACTN</name>
<comment type="caution">
    <text evidence="1">The sequence shown here is derived from an EMBL/GenBank/DDBJ whole genome shotgun (WGS) entry which is preliminary data.</text>
</comment>
<organism evidence="1 2">
    <name type="scientific">Actinomadura craniellae</name>
    <dbReference type="NCBI Taxonomy" id="2231787"/>
    <lineage>
        <taxon>Bacteria</taxon>
        <taxon>Bacillati</taxon>
        <taxon>Actinomycetota</taxon>
        <taxon>Actinomycetes</taxon>
        <taxon>Streptosporangiales</taxon>
        <taxon>Thermomonosporaceae</taxon>
        <taxon>Actinomadura</taxon>
    </lineage>
</organism>
<dbReference type="EMBL" id="QLYX01000004">
    <property type="protein sequence ID" value="RAY15267.1"/>
    <property type="molecule type" value="Genomic_DNA"/>
</dbReference>
<sequence length="83" mass="9047">MAKRLIDIDEDALAAAAEVYGTDTMKDTVNMALAEAAAVLHRRQALSRLRRRALAGQFDDLYDKDGYRPRPSIADADAGAAVR</sequence>
<evidence type="ECO:0000313" key="1">
    <source>
        <dbReference type="EMBL" id="RAY15267.1"/>
    </source>
</evidence>
<keyword evidence="2" id="KW-1185">Reference proteome</keyword>
<evidence type="ECO:0000313" key="2">
    <source>
        <dbReference type="Proteomes" id="UP000251891"/>
    </source>
</evidence>
<dbReference type="RefSeq" id="WP_111865859.1">
    <property type="nucleotide sequence ID" value="NZ_QLYX01000004.1"/>
</dbReference>
<proteinExistence type="predicted"/>
<reference evidence="1 2" key="1">
    <citation type="submission" date="2018-06" db="EMBL/GenBank/DDBJ databases">
        <title>Actinomadura craniellae sp. nov. isolated from marine sponge Craniella sp.</title>
        <authorList>
            <person name="Li L."/>
            <person name="Xu Q.H."/>
            <person name="Lin H.W."/>
            <person name="Lu Y.H."/>
        </authorList>
    </citation>
    <scope>NUCLEOTIDE SEQUENCE [LARGE SCALE GENOMIC DNA]</scope>
    <source>
        <strain evidence="1 2">LHW63021</strain>
    </source>
</reference>
<dbReference type="AlphaFoldDB" id="A0A365H849"/>
<dbReference type="Proteomes" id="UP000251891">
    <property type="component" value="Unassembled WGS sequence"/>
</dbReference>